<evidence type="ECO:0000313" key="2">
    <source>
        <dbReference type="EMBL" id="MZI93943.1"/>
    </source>
</evidence>
<sequence>MELAKHQPFHQYIHVDSYGQYTASYHGLVLQSVYQPIFNRQYNIVAVEALVRITTEQNTHIRPDLFFSSNCFSDEEKIQVERLCRAIHIRNFAHSPFCQLNLFLNMLPAVGERYIDSDRLYAQFFSTLGKLHLDNQQIVMELLEFPFDDKLQLLQITNHYKNNGFHVAIDDFGTEASNKERVDMIKPQIIKIDRSLLLQYMSGNRAPLLNAVTIAQQCHALTVIEGIETRLQWDEMTQLPIDFYQGFYLAMPQPCLMGVAGNQSRPIANILDTQNTLVDLSLINHH</sequence>
<organism evidence="2 3">
    <name type="scientific">Vibrio eleionomae</name>
    <dbReference type="NCBI Taxonomy" id="2653505"/>
    <lineage>
        <taxon>Bacteria</taxon>
        <taxon>Pseudomonadati</taxon>
        <taxon>Pseudomonadota</taxon>
        <taxon>Gammaproteobacteria</taxon>
        <taxon>Vibrionales</taxon>
        <taxon>Vibrionaceae</taxon>
        <taxon>Vibrio</taxon>
    </lineage>
</organism>
<dbReference type="Proteomes" id="UP000462621">
    <property type="component" value="Unassembled WGS sequence"/>
</dbReference>
<dbReference type="InterPro" id="IPR035919">
    <property type="entry name" value="EAL_sf"/>
</dbReference>
<proteinExistence type="predicted"/>
<dbReference type="CDD" id="cd01948">
    <property type="entry name" value="EAL"/>
    <property type="match status" value="1"/>
</dbReference>
<evidence type="ECO:0000313" key="3">
    <source>
        <dbReference type="Proteomes" id="UP000462621"/>
    </source>
</evidence>
<feature type="domain" description="EAL" evidence="1">
    <location>
        <begin position="12"/>
        <end position="266"/>
    </location>
</feature>
<dbReference type="RefSeq" id="WP_161155873.1">
    <property type="nucleotide sequence ID" value="NZ_WEKT01000020.1"/>
</dbReference>
<dbReference type="PANTHER" id="PTHR33121:SF76">
    <property type="entry name" value="SIGNALING PROTEIN"/>
    <property type="match status" value="1"/>
</dbReference>
<dbReference type="InterPro" id="IPR001633">
    <property type="entry name" value="EAL_dom"/>
</dbReference>
<dbReference type="AlphaFoldDB" id="A0A7X4LL31"/>
<reference evidence="2 3" key="1">
    <citation type="submission" date="2019-10" db="EMBL/GenBank/DDBJ databases">
        <title>Vibrio sp. nov. isolated from a shrimp pond.</title>
        <authorList>
            <person name="Gomez-Gil B."/>
            <person name="Enciso-Ibarra J."/>
            <person name="Enciso-Ibarra K."/>
            <person name="Bolan-Mejia C."/>
        </authorList>
    </citation>
    <scope>NUCLEOTIDE SEQUENCE [LARGE SCALE GENOMIC DNA]</scope>
    <source>
        <strain evidence="2 3">CAIM 722</strain>
    </source>
</reference>
<dbReference type="EMBL" id="WEKT01000020">
    <property type="protein sequence ID" value="MZI93943.1"/>
    <property type="molecule type" value="Genomic_DNA"/>
</dbReference>
<evidence type="ECO:0000259" key="1">
    <source>
        <dbReference type="PROSITE" id="PS50883"/>
    </source>
</evidence>
<dbReference type="Gene3D" id="3.20.20.450">
    <property type="entry name" value="EAL domain"/>
    <property type="match status" value="1"/>
</dbReference>
<dbReference type="InterPro" id="IPR050706">
    <property type="entry name" value="Cyclic-di-GMP_PDE-like"/>
</dbReference>
<keyword evidence="3" id="KW-1185">Reference proteome</keyword>
<protein>
    <submittedName>
        <fullName evidence="2">EAL domain-containing protein</fullName>
    </submittedName>
</protein>
<dbReference type="Pfam" id="PF00563">
    <property type="entry name" value="EAL"/>
    <property type="match status" value="1"/>
</dbReference>
<comment type="caution">
    <text evidence="2">The sequence shown here is derived from an EMBL/GenBank/DDBJ whole genome shotgun (WGS) entry which is preliminary data.</text>
</comment>
<dbReference type="PANTHER" id="PTHR33121">
    <property type="entry name" value="CYCLIC DI-GMP PHOSPHODIESTERASE PDEF"/>
    <property type="match status" value="1"/>
</dbReference>
<dbReference type="SUPFAM" id="SSF141868">
    <property type="entry name" value="EAL domain-like"/>
    <property type="match status" value="1"/>
</dbReference>
<dbReference type="SMART" id="SM00052">
    <property type="entry name" value="EAL"/>
    <property type="match status" value="1"/>
</dbReference>
<name>A0A7X4LL31_9VIBR</name>
<dbReference type="GO" id="GO:0071111">
    <property type="term" value="F:cyclic-guanylate-specific phosphodiesterase activity"/>
    <property type="evidence" value="ECO:0007669"/>
    <property type="project" value="InterPro"/>
</dbReference>
<gene>
    <name evidence="2" type="ORF">F9817_12140</name>
</gene>
<dbReference type="PROSITE" id="PS50883">
    <property type="entry name" value="EAL"/>
    <property type="match status" value="1"/>
</dbReference>
<accession>A0A7X4LL31</accession>